<dbReference type="PANTHER" id="PTHR22840:SF12">
    <property type="entry name" value="WD REPEAT-CONTAINING PROTEIN 36"/>
    <property type="match status" value="1"/>
</dbReference>
<dbReference type="GO" id="GO:0004672">
    <property type="term" value="F:protein kinase activity"/>
    <property type="evidence" value="ECO:0007669"/>
    <property type="project" value="InterPro"/>
</dbReference>
<dbReference type="InterPro" id="IPR001680">
    <property type="entry name" value="WD40_rpt"/>
</dbReference>
<dbReference type="Pfam" id="PF25171">
    <property type="entry name" value="Beta-prop_WDR36-Utp21_1st"/>
    <property type="match status" value="1"/>
</dbReference>
<dbReference type="GO" id="GO:0034388">
    <property type="term" value="C:Pwp2p-containing subcomplex of 90S preribosome"/>
    <property type="evidence" value="ECO:0007669"/>
    <property type="project" value="TreeGrafter"/>
</dbReference>
<evidence type="ECO:0000256" key="16">
    <source>
        <dbReference type="ARBA" id="ARBA00023136"/>
    </source>
</evidence>
<dbReference type="InterPro" id="IPR059157">
    <property type="entry name" value="WDR36-Utp21_N"/>
</dbReference>
<dbReference type="Pfam" id="PF00560">
    <property type="entry name" value="LRR_1"/>
    <property type="match status" value="1"/>
</dbReference>
<evidence type="ECO:0000256" key="12">
    <source>
        <dbReference type="ARBA" id="ARBA00022737"/>
    </source>
</evidence>
<dbReference type="EMBL" id="CP097502">
    <property type="protein sequence ID" value="URD73640.1"/>
    <property type="molecule type" value="Genomic_DNA"/>
</dbReference>
<evidence type="ECO:0000256" key="17">
    <source>
        <dbReference type="ARBA" id="ARBA00023170"/>
    </source>
</evidence>
<dbReference type="InterPro" id="IPR032675">
    <property type="entry name" value="LRR_dom_sf"/>
</dbReference>
<dbReference type="Pfam" id="PF25168">
    <property type="entry name" value="Beta-prop_WDR36-Utp21_2nd"/>
    <property type="match status" value="1"/>
</dbReference>
<feature type="repeat" description="WD" evidence="21">
    <location>
        <begin position="470"/>
        <end position="511"/>
    </location>
</feature>
<dbReference type="FunFam" id="2.130.10.10:FF:000109">
    <property type="entry name" value="WD repeat domain 36"/>
    <property type="match status" value="1"/>
</dbReference>
<gene>
    <name evidence="24" type="ORF">MUK42_25285</name>
</gene>
<comment type="similarity">
    <text evidence="20">Belongs to the protein kinase superfamily.</text>
</comment>
<dbReference type="GO" id="GO:0005524">
    <property type="term" value="F:ATP binding"/>
    <property type="evidence" value="ECO:0007669"/>
    <property type="project" value="InterPro"/>
</dbReference>
<dbReference type="PROSITE" id="PS50294">
    <property type="entry name" value="WD_REPEATS_REGION"/>
    <property type="match status" value="3"/>
</dbReference>
<feature type="transmembrane region" description="Helical" evidence="22">
    <location>
        <begin position="1280"/>
        <end position="1303"/>
    </location>
</feature>
<dbReference type="InterPro" id="IPR000719">
    <property type="entry name" value="Prot_kinase_dom"/>
</dbReference>
<name>A0A9E7EB16_9LILI</name>
<keyword evidence="8" id="KW-0433">Leucine-rich repeat</keyword>
<dbReference type="InterPro" id="IPR001611">
    <property type="entry name" value="Leu-rich_rpt"/>
</dbReference>
<dbReference type="SUPFAM" id="SSF50978">
    <property type="entry name" value="WD40 repeat-like"/>
    <property type="match status" value="1"/>
</dbReference>
<keyword evidence="6" id="KW-0597">Phosphoprotein</keyword>
<dbReference type="Pfam" id="PF07714">
    <property type="entry name" value="PK_Tyr_Ser-Thr"/>
    <property type="match status" value="1"/>
</dbReference>
<dbReference type="Gene3D" id="2.130.10.10">
    <property type="entry name" value="YVTN repeat-like/Quinoprotein amine dehydrogenase"/>
    <property type="match status" value="2"/>
</dbReference>
<dbReference type="GO" id="GO:0000776">
    <property type="term" value="C:kinetochore"/>
    <property type="evidence" value="ECO:0007669"/>
    <property type="project" value="UniProtKB-KW"/>
</dbReference>
<evidence type="ECO:0000256" key="18">
    <source>
        <dbReference type="ARBA" id="ARBA00023328"/>
    </source>
</evidence>
<dbReference type="SMART" id="SM00320">
    <property type="entry name" value="WD40"/>
    <property type="match status" value="10"/>
</dbReference>
<dbReference type="FunFam" id="3.80.10.10:FF:000731">
    <property type="entry name" value="Leucine-rich repeat receptor-like protein kinase"/>
    <property type="match status" value="1"/>
</dbReference>
<evidence type="ECO:0000256" key="1">
    <source>
        <dbReference type="ARBA" id="ARBA00004167"/>
    </source>
</evidence>
<evidence type="ECO:0000256" key="20">
    <source>
        <dbReference type="ARBA" id="ARBA00038349"/>
    </source>
</evidence>
<feature type="repeat" description="WD" evidence="21">
    <location>
        <begin position="264"/>
        <end position="295"/>
    </location>
</feature>
<sequence>MGIFEPYRAIGYITSNVPFAVQRLGTETFVTVSVGKAWQIYNCAKLNLVLGGPQLPKKIRALASYKDFTFAAYGTNIGVFKRAHQIATWSRHEEKVNLLLVFGDHVLSIDVKGNMFIWSFRGVELNHEPVGHILLDDKFSPSCIMHPDTYLNKVIIGSHEGQLQLWNISTKKKLFEFNGWSSSVCSCVASPALDVVAIGCSDGTIHVHNVRYDEELVSFTHSTRGAVTALSFRTDGQPLLASGGSSGVISIWNLEKRRLHSVIRDAHDGSIISLHFFANEPVLMSSAADNSIKMWIFDTSDGDARLLRFRSGHSAPPLCLRFYGNGRHILSAGQDRAFRLFSVIQDQQSRELSQRHVTKRAKKLRTKEEEIKLKPVIAFDFAEIRERDWCNVVTCHMDTPQAYVWRLQNFVLGEHILSPSAGVRTPVKACAISACGNFAVLGTQGGWIERFNLQSGISRGTYVDTFEARQYAHDGEVVGVACDATNSTLISAGYNGDIKVWDFKGCELRSSWKVGQHVVKFVYHRTNGLLATVADDMVLRLYDVLALRMVRKFEGHADRVTDLCFSEDGKWLLSSSMDGSLRIWDVILARQIDAIHVDVPITALSLSPSMDVLATSHVDQNGVYLWVNQTMFSGSTNVESYASGEQVRNVQMPSVAPKEGSDEGKLLKAGDPNQIQNAYPVPHLDKQLPNLITLSLLPRSQWQNLTNLDIIKARNKPVEPPKKPEKAPFFLPSIPSLSGEILFKPNGEATEEKDTEKKMTEKKKLDLSSQFILLLHSCMETKNFSAFTDYIKGLSPSTLDLELRMLQIIDDDDDDMESLDERSELESIGMLLDYFIHEVSSRNNFEFIQAVIKLFLKISTSGVFHLLVFFLKDKRAFLLKADQSNKASLRRAKFCNEEIFLADIEVFHILLPFLKTLEEQRERDVINGFFGKVKKGFCTHRIGFSPRFASFFCELPSFSSKMPFLRSKLAPFPIFSLLPCSFSSAFCCVFFFYLAVFFFSFSCTEAASADVVLLLDKIKPALQGSAANAELSSWNASVPLCLWRGLGWSVGAGSAVLRCEDDSALRSNLSLSSDPSLRLLSIRLPAAALAGSVPPELGQFSYLEAVYLGVNSLAGTIPLELGNAPALADLDLSSNSLDGTLPPSIWNLCDRLMSLRLHGNNLSGAVPDPAEPSSSCDKLKTLDLGNNRLRGSFPNFITGFHGLEELDLSSNLFSGSIPDSLAGLSSLQRLNLSHNNFTGPLPASFQQSSFTAEAFQGNDPSLCGPPLGKCGSSSGLSAGAIAGIVIGLLAGAVVLASVSIGWVQGRKRRTRERKADEEEDMVFEEDGNNGAEGKLMVFQGGEHLTLEEVLNATGQVMEKMSYGTVYKAKLADGGNISLRLLREGSCKDQVECLPVIRQLGRVRHENLTALRAFYQGKRGEKLLIYDFHANRSLHDLLHDSRAGKPQLNWARRHKIALGVARGLAYLHTALETPITHGNVRSKNVLVDEIFVPRLAEFGLDKLMVPAVADEMVSAAKSDGYKAPELQKMKKCNPRTDVYAFGILLLEILTGKKPGKGNGREGDGADLPSLVKVAVLEEATMEVFDVEVVKGIRSPMEEGLVQALKLAMGCCAPVASVRPDMSEVVKQLEENRPRNRSALYTPTDRSEIGTPF</sequence>
<dbReference type="FunFam" id="2.130.10.10:FF:000200">
    <property type="entry name" value="U3 small nucleolar RNA-associated protein 21"/>
    <property type="match status" value="1"/>
</dbReference>
<dbReference type="GO" id="GO:0006260">
    <property type="term" value="P:DNA replication"/>
    <property type="evidence" value="ECO:0007669"/>
    <property type="project" value="UniProtKB-KW"/>
</dbReference>
<keyword evidence="16 22" id="KW-0472">Membrane</keyword>
<keyword evidence="14" id="KW-0779">Telomere</keyword>
<protein>
    <recommendedName>
        <fullName evidence="5">Leucine-rich repeat and WD repeat-containing protein 1</fullName>
    </recommendedName>
    <alternativeName>
        <fullName evidence="19">Origin recognition complex-associated protein</fullName>
    </alternativeName>
</protein>
<evidence type="ECO:0000256" key="21">
    <source>
        <dbReference type="PROSITE-ProRule" id="PRU00221"/>
    </source>
</evidence>
<dbReference type="InterPro" id="IPR015943">
    <property type="entry name" value="WD40/YVTN_repeat-like_dom_sf"/>
</dbReference>
<keyword evidence="10" id="KW-0235">DNA replication</keyword>
<keyword evidence="25" id="KW-1185">Reference proteome</keyword>
<feature type="transmembrane region" description="Helical" evidence="22">
    <location>
        <begin position="969"/>
        <end position="999"/>
    </location>
</feature>
<dbReference type="OrthoDB" id="10250769at2759"/>
<keyword evidence="12" id="KW-0677">Repeat</keyword>
<keyword evidence="17" id="KW-0675">Receptor</keyword>
<evidence type="ECO:0000256" key="4">
    <source>
        <dbReference type="ARBA" id="ARBA00007545"/>
    </source>
</evidence>
<evidence type="ECO:0000256" key="14">
    <source>
        <dbReference type="ARBA" id="ARBA00022895"/>
    </source>
</evidence>
<feature type="repeat" description="WD" evidence="21">
    <location>
        <begin position="220"/>
        <end position="262"/>
    </location>
</feature>
<dbReference type="GO" id="GO:0000781">
    <property type="term" value="C:chromosome, telomeric region"/>
    <property type="evidence" value="ECO:0007669"/>
    <property type="project" value="UniProtKB-SubCell"/>
</dbReference>
<keyword evidence="14" id="KW-0158">Chromosome</keyword>
<evidence type="ECO:0000256" key="13">
    <source>
        <dbReference type="ARBA" id="ARBA00022838"/>
    </source>
</evidence>
<evidence type="ECO:0000256" key="22">
    <source>
        <dbReference type="SAM" id="Phobius"/>
    </source>
</evidence>
<evidence type="ECO:0000256" key="3">
    <source>
        <dbReference type="ARBA" id="ARBA00004629"/>
    </source>
</evidence>
<evidence type="ECO:0000313" key="25">
    <source>
        <dbReference type="Proteomes" id="UP001055439"/>
    </source>
</evidence>
<dbReference type="GO" id="GO:0016020">
    <property type="term" value="C:membrane"/>
    <property type="evidence" value="ECO:0007669"/>
    <property type="project" value="UniProtKB-SubCell"/>
</dbReference>
<proteinExistence type="inferred from homology"/>
<keyword evidence="13" id="KW-0995">Kinetochore</keyword>
<dbReference type="Proteomes" id="UP001055439">
    <property type="component" value="Chromosome 1"/>
</dbReference>
<dbReference type="InterPro" id="IPR011047">
    <property type="entry name" value="Quinoprotein_ADH-like_sf"/>
</dbReference>
<evidence type="ECO:0000256" key="11">
    <source>
        <dbReference type="ARBA" id="ARBA00022729"/>
    </source>
</evidence>
<dbReference type="GO" id="GO:0032040">
    <property type="term" value="C:small-subunit processome"/>
    <property type="evidence" value="ECO:0007669"/>
    <property type="project" value="InterPro"/>
</dbReference>
<dbReference type="SUPFAM" id="SSF52058">
    <property type="entry name" value="L domain-like"/>
    <property type="match status" value="1"/>
</dbReference>
<comment type="subcellular location">
    <subcellularLocation>
        <location evidence="3">Chromosome</location>
        <location evidence="3">Centromere</location>
        <location evidence="3">Kinetochore</location>
    </subcellularLocation>
    <subcellularLocation>
        <location evidence="2">Chromosome</location>
        <location evidence="2">Telomere</location>
    </subcellularLocation>
    <subcellularLocation>
        <location evidence="1">Membrane</location>
        <topology evidence="1">Single-pass membrane protein</topology>
    </subcellularLocation>
</comment>
<keyword evidence="9 22" id="KW-0812">Transmembrane</keyword>
<feature type="transmembrane region" description="Helical" evidence="22">
    <location>
        <begin position="850"/>
        <end position="871"/>
    </location>
</feature>
<dbReference type="PROSITE" id="PS50011">
    <property type="entry name" value="PROTEIN_KINASE_DOM"/>
    <property type="match status" value="1"/>
</dbReference>
<keyword evidence="18" id="KW-0137">Centromere</keyword>
<dbReference type="InterPro" id="IPR019775">
    <property type="entry name" value="WD40_repeat_CS"/>
</dbReference>
<evidence type="ECO:0000256" key="2">
    <source>
        <dbReference type="ARBA" id="ARBA00004574"/>
    </source>
</evidence>
<dbReference type="InterPro" id="IPR036322">
    <property type="entry name" value="WD40_repeat_dom_sf"/>
</dbReference>
<evidence type="ECO:0000259" key="23">
    <source>
        <dbReference type="PROSITE" id="PS50011"/>
    </source>
</evidence>
<feature type="domain" description="Protein kinase" evidence="23">
    <location>
        <begin position="1351"/>
        <end position="1651"/>
    </location>
</feature>
<evidence type="ECO:0000256" key="15">
    <source>
        <dbReference type="ARBA" id="ARBA00022989"/>
    </source>
</evidence>
<dbReference type="SUPFAM" id="SSF56112">
    <property type="entry name" value="Protein kinase-like (PK-like)"/>
    <property type="match status" value="1"/>
</dbReference>
<accession>A0A9E7EB16</accession>
<feature type="repeat" description="WD" evidence="21">
    <location>
        <begin position="553"/>
        <end position="586"/>
    </location>
</feature>
<dbReference type="InterPro" id="IPR007319">
    <property type="entry name" value="WDR36/Utp21_C"/>
</dbReference>
<evidence type="ECO:0000256" key="6">
    <source>
        <dbReference type="ARBA" id="ARBA00022553"/>
    </source>
</evidence>
<evidence type="ECO:0000256" key="8">
    <source>
        <dbReference type="ARBA" id="ARBA00022614"/>
    </source>
</evidence>
<dbReference type="Gene3D" id="3.30.200.20">
    <property type="entry name" value="Phosphorylase Kinase, domain 1"/>
    <property type="match status" value="1"/>
</dbReference>
<dbReference type="PROSITE" id="PS50082">
    <property type="entry name" value="WD_REPEATS_2"/>
    <property type="match status" value="4"/>
</dbReference>
<dbReference type="Pfam" id="PF13855">
    <property type="entry name" value="LRR_8"/>
    <property type="match status" value="1"/>
</dbReference>
<dbReference type="InterPro" id="IPR001245">
    <property type="entry name" value="Ser-Thr/Tyr_kinase_cat_dom"/>
</dbReference>
<dbReference type="PANTHER" id="PTHR22840">
    <property type="entry name" value="WD REPEAT-CONTAINING PROTEIN 36"/>
    <property type="match status" value="1"/>
</dbReference>
<evidence type="ECO:0000313" key="24">
    <source>
        <dbReference type="EMBL" id="URD73640.1"/>
    </source>
</evidence>
<dbReference type="Gene3D" id="1.10.510.10">
    <property type="entry name" value="Transferase(Phosphotransferase) domain 1"/>
    <property type="match status" value="1"/>
</dbReference>
<evidence type="ECO:0000256" key="19">
    <source>
        <dbReference type="ARBA" id="ARBA00033046"/>
    </source>
</evidence>
<keyword evidence="11" id="KW-0732">Signal</keyword>
<organism evidence="24 25">
    <name type="scientific">Musa troglodytarum</name>
    <name type="common">fe'i banana</name>
    <dbReference type="NCBI Taxonomy" id="320322"/>
    <lineage>
        <taxon>Eukaryota</taxon>
        <taxon>Viridiplantae</taxon>
        <taxon>Streptophyta</taxon>
        <taxon>Embryophyta</taxon>
        <taxon>Tracheophyta</taxon>
        <taxon>Spermatophyta</taxon>
        <taxon>Magnoliopsida</taxon>
        <taxon>Liliopsida</taxon>
        <taxon>Zingiberales</taxon>
        <taxon>Musaceae</taxon>
        <taxon>Musa</taxon>
    </lineage>
</organism>
<dbReference type="PROSITE" id="PS00678">
    <property type="entry name" value="WD_REPEATS_1"/>
    <property type="match status" value="2"/>
</dbReference>
<dbReference type="SUPFAM" id="SSF50998">
    <property type="entry name" value="Quinoprotein alcohol dehydrogenase-like"/>
    <property type="match status" value="1"/>
</dbReference>
<evidence type="ECO:0000256" key="10">
    <source>
        <dbReference type="ARBA" id="ARBA00022705"/>
    </source>
</evidence>
<dbReference type="InterPro" id="IPR011009">
    <property type="entry name" value="Kinase-like_dom_sf"/>
</dbReference>
<evidence type="ECO:0000256" key="9">
    <source>
        <dbReference type="ARBA" id="ARBA00022692"/>
    </source>
</evidence>
<keyword evidence="7 21" id="KW-0853">WD repeat</keyword>
<reference evidence="24" key="1">
    <citation type="submission" date="2022-05" db="EMBL/GenBank/DDBJ databases">
        <title>The Musa troglodytarum L. genome provides insights into the mechanism of non-climacteric behaviour and enrichment of carotenoids.</title>
        <authorList>
            <person name="Wang J."/>
        </authorList>
    </citation>
    <scope>NUCLEOTIDE SEQUENCE</scope>
    <source>
        <tissue evidence="24">Leaf</tissue>
    </source>
</reference>
<comment type="similarity">
    <text evidence="4">Belongs to the LRWD1 family.</text>
</comment>
<evidence type="ECO:0000256" key="7">
    <source>
        <dbReference type="ARBA" id="ARBA00022574"/>
    </source>
</evidence>
<dbReference type="Pfam" id="PF04192">
    <property type="entry name" value="Utp21"/>
    <property type="match status" value="1"/>
</dbReference>
<dbReference type="Gene3D" id="3.80.10.10">
    <property type="entry name" value="Ribonuclease Inhibitor"/>
    <property type="match status" value="2"/>
</dbReference>
<dbReference type="GO" id="GO:0006364">
    <property type="term" value="P:rRNA processing"/>
    <property type="evidence" value="ECO:0007669"/>
    <property type="project" value="InterPro"/>
</dbReference>
<evidence type="ECO:0000256" key="5">
    <source>
        <dbReference type="ARBA" id="ARBA00015536"/>
    </source>
</evidence>
<keyword evidence="15 22" id="KW-1133">Transmembrane helix</keyword>